<feature type="region of interest" description="Disordered" evidence="1">
    <location>
        <begin position="238"/>
        <end position="349"/>
    </location>
</feature>
<reference evidence="2" key="1">
    <citation type="submission" date="2023-11" db="EMBL/GenBank/DDBJ databases">
        <title>Genome assemblies of two species of porcelain crab, Petrolisthes cinctipes and Petrolisthes manimaculis (Anomura: Porcellanidae).</title>
        <authorList>
            <person name="Angst P."/>
        </authorList>
    </citation>
    <scope>NUCLEOTIDE SEQUENCE</scope>
    <source>
        <strain evidence="2">PB745_02</strain>
        <tissue evidence="2">Gill</tissue>
    </source>
</reference>
<name>A0AAE1PE27_9EUCA</name>
<evidence type="ECO:0000313" key="3">
    <source>
        <dbReference type="Proteomes" id="UP001292094"/>
    </source>
</evidence>
<feature type="compositionally biased region" description="Acidic residues" evidence="1">
    <location>
        <begin position="17"/>
        <end position="28"/>
    </location>
</feature>
<protein>
    <submittedName>
        <fullName evidence="2">Uncharacterized protein</fullName>
    </submittedName>
</protein>
<dbReference type="EMBL" id="JAWZYT010002097">
    <property type="protein sequence ID" value="KAK4306714.1"/>
    <property type="molecule type" value="Genomic_DNA"/>
</dbReference>
<feature type="region of interest" description="Disordered" evidence="1">
    <location>
        <begin position="1"/>
        <end position="57"/>
    </location>
</feature>
<keyword evidence="3" id="KW-1185">Reference proteome</keyword>
<evidence type="ECO:0000256" key="1">
    <source>
        <dbReference type="SAM" id="MobiDB-lite"/>
    </source>
</evidence>
<feature type="compositionally biased region" description="Low complexity" evidence="1">
    <location>
        <begin position="240"/>
        <end position="253"/>
    </location>
</feature>
<feature type="compositionally biased region" description="Polar residues" evidence="1">
    <location>
        <begin position="38"/>
        <end position="50"/>
    </location>
</feature>
<gene>
    <name evidence="2" type="ORF">Pmani_021484</name>
</gene>
<evidence type="ECO:0000313" key="2">
    <source>
        <dbReference type="EMBL" id="KAK4306714.1"/>
    </source>
</evidence>
<comment type="caution">
    <text evidence="2">The sequence shown here is derived from an EMBL/GenBank/DDBJ whole genome shotgun (WGS) entry which is preliminary data.</text>
</comment>
<organism evidence="2 3">
    <name type="scientific">Petrolisthes manimaculis</name>
    <dbReference type="NCBI Taxonomy" id="1843537"/>
    <lineage>
        <taxon>Eukaryota</taxon>
        <taxon>Metazoa</taxon>
        <taxon>Ecdysozoa</taxon>
        <taxon>Arthropoda</taxon>
        <taxon>Crustacea</taxon>
        <taxon>Multicrustacea</taxon>
        <taxon>Malacostraca</taxon>
        <taxon>Eumalacostraca</taxon>
        <taxon>Eucarida</taxon>
        <taxon>Decapoda</taxon>
        <taxon>Pleocyemata</taxon>
        <taxon>Anomura</taxon>
        <taxon>Galatheoidea</taxon>
        <taxon>Porcellanidae</taxon>
        <taxon>Petrolisthes</taxon>
    </lineage>
</organism>
<dbReference type="Proteomes" id="UP001292094">
    <property type="component" value="Unassembled WGS sequence"/>
</dbReference>
<accession>A0AAE1PE27</accession>
<proteinExistence type="predicted"/>
<sequence>MRQQTETGEKIQAILDSGDEAGELDDPLPEPAGDEPGTGTSPTQPDSDYQSAPHHHLASNPKAISVKQFWRQFTIKDAVTHMLKAWEDINMATIRHSWKKVAPFFDQNVIEIEAQDLCDSVARAVEVAREVPEFESVTEEEILAINSEGDNHSVEGIVSGLVIKDELLQEKNEYSFHQLSLILASAENLKQVVLQNEKSNMKQVEFVLQLDSTLRYYKHLYQRMVNKRKQTMISRYLPPTTSTTMDATDSSQSHESPASPPDSSQSHESPASPPDSSQSHESPASPPDSSQSHESAASPLDLSQSHESPASPLDLSQSHESPASPLDLSQSHESPASPHPGPSEVTNNEFTGFMRDVNIFRKSSRAINILTGLLTGDTDRE</sequence>
<feature type="compositionally biased region" description="Polar residues" evidence="1">
    <location>
        <begin position="261"/>
        <end position="334"/>
    </location>
</feature>
<dbReference type="AlphaFoldDB" id="A0AAE1PE27"/>